<evidence type="ECO:0000256" key="1">
    <source>
        <dbReference type="SAM" id="Phobius"/>
    </source>
</evidence>
<proteinExistence type="predicted"/>
<feature type="transmembrane region" description="Helical" evidence="1">
    <location>
        <begin position="317"/>
        <end position="336"/>
    </location>
</feature>
<evidence type="ECO:0000313" key="2">
    <source>
        <dbReference type="EMBL" id="MEM5292246.1"/>
    </source>
</evidence>
<protein>
    <recommendedName>
        <fullName evidence="4">O-antigen ligase domain-containing protein</fullName>
    </recommendedName>
</protein>
<keyword evidence="3" id="KW-1185">Reference proteome</keyword>
<keyword evidence="1" id="KW-0812">Transmembrane</keyword>
<feature type="transmembrane region" description="Helical" evidence="1">
    <location>
        <begin position="208"/>
        <end position="229"/>
    </location>
</feature>
<dbReference type="EMBL" id="JAZHGC010000078">
    <property type="protein sequence ID" value="MEM5292246.1"/>
    <property type="molecule type" value="Genomic_DNA"/>
</dbReference>
<feature type="transmembrane region" description="Helical" evidence="1">
    <location>
        <begin position="55"/>
        <end position="72"/>
    </location>
</feature>
<evidence type="ECO:0000313" key="3">
    <source>
        <dbReference type="Proteomes" id="UP001494588"/>
    </source>
</evidence>
<reference evidence="2 3" key="1">
    <citation type="submission" date="2024-01" db="EMBL/GenBank/DDBJ databases">
        <title>The diversity of rhizobia nodulating Mimosa spp. in eleven states of Brazil covering several biomes is determined by host plant, location, and edaphic factors.</title>
        <authorList>
            <person name="Rouws L."/>
            <person name="Barauna A."/>
            <person name="Beukes C."/>
            <person name="De Faria S.M."/>
            <person name="Gross E."/>
            <person name="Dos Reis Junior F.B."/>
            <person name="Simon M."/>
            <person name="Maluk M."/>
            <person name="Odee D.W."/>
            <person name="Kenicer G."/>
            <person name="Young J.P.W."/>
            <person name="Reis V.M."/>
            <person name="Zilli J."/>
            <person name="James E.K."/>
        </authorList>
    </citation>
    <scope>NUCLEOTIDE SEQUENCE [LARGE SCALE GENOMIC DNA]</scope>
    <source>
        <strain evidence="2 3">JPY77</strain>
    </source>
</reference>
<feature type="transmembrane region" description="Helical" evidence="1">
    <location>
        <begin position="172"/>
        <end position="196"/>
    </location>
</feature>
<dbReference type="RefSeq" id="WP_201662150.1">
    <property type="nucleotide sequence ID" value="NZ_CAJHCS010000058.1"/>
</dbReference>
<evidence type="ECO:0008006" key="4">
    <source>
        <dbReference type="Google" id="ProtNLM"/>
    </source>
</evidence>
<accession>A0ABU9QS26</accession>
<keyword evidence="1" id="KW-0472">Membrane</keyword>
<keyword evidence="1" id="KW-1133">Transmembrane helix</keyword>
<feature type="transmembrane region" description="Helical" evidence="1">
    <location>
        <begin position="142"/>
        <end position="160"/>
    </location>
</feature>
<name>A0ABU9QS26_9BURK</name>
<feature type="transmembrane region" description="Helical" evidence="1">
    <location>
        <begin position="31"/>
        <end position="48"/>
    </location>
</feature>
<sequence>MSRPAAWSVVVWPIGLKLVLDFFVPARDLDFALFNGALFVAVVGLRVPLKMNWRVFAAISGVTLFFLAELLRNPSETIGYKLLTMPLLAILFYNAGRSMSREALCRAFNVLLALFVLCFCGNYLLSAFLGNLASREFWNFEHANLLGSYVLIMLIPINYIATEGGRRHGMTLVKVIFVGIAFLTTSTGALVLMLPALIREWKASVTRLVLMVTSACVVGVCAVVVLYLFDKPTYDKLAAPFLLISGGGWNQLVQSARGASGITHFASDQQGSFTWRIYADLVYGFFLANEGVVRLLTGNGIGGFAQVWNGAMPHNDFILLLIDFGAPFLILTVAYLLRLFRHVARHEPQWRIVVLILVVRLAFENNIYSYYVLSSGVIFSALVIGALSRREAVPQAARSQAAGWSGELGWRRS</sequence>
<feature type="transmembrane region" description="Helical" evidence="1">
    <location>
        <begin position="369"/>
        <end position="388"/>
    </location>
</feature>
<dbReference type="Proteomes" id="UP001494588">
    <property type="component" value="Unassembled WGS sequence"/>
</dbReference>
<comment type="caution">
    <text evidence="2">The sequence shown here is derived from an EMBL/GenBank/DDBJ whole genome shotgun (WGS) entry which is preliminary data.</text>
</comment>
<organism evidence="2 3">
    <name type="scientific">Paraburkholderia sabiae</name>
    <dbReference type="NCBI Taxonomy" id="273251"/>
    <lineage>
        <taxon>Bacteria</taxon>
        <taxon>Pseudomonadati</taxon>
        <taxon>Pseudomonadota</taxon>
        <taxon>Betaproteobacteria</taxon>
        <taxon>Burkholderiales</taxon>
        <taxon>Burkholderiaceae</taxon>
        <taxon>Paraburkholderia</taxon>
    </lineage>
</organism>
<feature type="transmembrane region" description="Helical" evidence="1">
    <location>
        <begin position="78"/>
        <end position="96"/>
    </location>
</feature>
<feature type="transmembrane region" description="Helical" evidence="1">
    <location>
        <begin position="108"/>
        <end position="130"/>
    </location>
</feature>
<gene>
    <name evidence="2" type="ORF">V4C55_41880</name>
</gene>